<dbReference type="Pfam" id="PF00102">
    <property type="entry name" value="Y_phosphatase"/>
    <property type="match status" value="1"/>
</dbReference>
<sequence length="508" mass="58618">MLCLCCSCLGLQIKRGRCEDDVSLFLDVWLQVSRRWRRQKSLRALLQRFVRRLRSSEIPVVSLCCIVQEVVVVCHFNQCKLGLNLGAMSLSTLRKEYEYYEKNRMWDAVLEKIGRDASYAGLTTIEAKKPQNAELNRYDHVLPYDQTRVVLPGGGYINANHVTLVGTDLDLILTQGPSQVTASDFWLMVWNERCENIVMLSSFVECSQIVCHMYFPMDMEVDEFSEMRFGAFSVKLVELVRRETFEVRKLTLCYRERNLKRQVTHYYLRCWPCFDVPASPDQFLHLLAELHQRQHDPPRYPTVVHCSTGAGRSGSFALIYGCIKLMMRKNGTKMNLPNVVAKLRRSRMGLVHKGKQLRFCWDVVVHVMSSAEWRSVFGIPEPPPLPTPSTSASNGGHVPSRYSNADSRGKENARLYSLATATLRNRRGENAIGGVAGSGSLSYRCDERYKGRVRRRQQEADRMRAQLLAMKEKMNREQDDKLFCYILFFLVMFALFVAFYVVLKKHQR</sequence>
<keyword evidence="5" id="KW-0378">Hydrolase</keyword>
<dbReference type="WBParaSite" id="TMUE_1000004977.1">
    <property type="protein sequence ID" value="TMUE_1000004977.1"/>
    <property type="gene ID" value="WBGene00292730"/>
</dbReference>
<dbReference type="InterPro" id="IPR000387">
    <property type="entry name" value="Tyr_Pase_dom"/>
</dbReference>
<dbReference type="GO" id="GO:0005737">
    <property type="term" value="C:cytoplasm"/>
    <property type="evidence" value="ECO:0007669"/>
    <property type="project" value="TreeGrafter"/>
</dbReference>
<keyword evidence="7 10" id="KW-0472">Membrane</keyword>
<feature type="coiled-coil region" evidence="8">
    <location>
        <begin position="453"/>
        <end position="480"/>
    </location>
</feature>
<comment type="subcellular location">
    <subcellularLocation>
        <location evidence="1">Endomembrane system</location>
    </subcellularLocation>
</comment>
<dbReference type="AlphaFoldDB" id="A0A5S6QDG4"/>
<evidence type="ECO:0000256" key="1">
    <source>
        <dbReference type="ARBA" id="ARBA00004308"/>
    </source>
</evidence>
<dbReference type="PROSITE" id="PS50055">
    <property type="entry name" value="TYR_PHOSPHATASE_PTP"/>
    <property type="match status" value="1"/>
</dbReference>
<dbReference type="PANTHER" id="PTHR46047">
    <property type="entry name" value="TYROSINE-PROTEIN PHOSPHATASE NON-RECEPTOR TYPE 61F"/>
    <property type="match status" value="1"/>
</dbReference>
<proteinExistence type="inferred from homology"/>
<dbReference type="GO" id="GO:0005634">
    <property type="term" value="C:nucleus"/>
    <property type="evidence" value="ECO:0007669"/>
    <property type="project" value="TreeGrafter"/>
</dbReference>
<keyword evidence="6" id="KW-0904">Protein phosphatase</keyword>
<feature type="domain" description="Tyrosine-protein phosphatase" evidence="11">
    <location>
        <begin position="93"/>
        <end position="367"/>
    </location>
</feature>
<dbReference type="GO" id="GO:0004726">
    <property type="term" value="F:non-membrane spanning protein tyrosine phosphatase activity"/>
    <property type="evidence" value="ECO:0007669"/>
    <property type="project" value="TreeGrafter"/>
</dbReference>
<evidence type="ECO:0000259" key="12">
    <source>
        <dbReference type="PROSITE" id="PS50056"/>
    </source>
</evidence>
<keyword evidence="8" id="KW-0175">Coiled coil</keyword>
<keyword evidence="10" id="KW-1133">Transmembrane helix</keyword>
<feature type="region of interest" description="Disordered" evidence="9">
    <location>
        <begin position="384"/>
        <end position="407"/>
    </location>
</feature>
<dbReference type="GO" id="GO:0046426">
    <property type="term" value="P:negative regulation of receptor signaling pathway via JAK-STAT"/>
    <property type="evidence" value="ECO:0007669"/>
    <property type="project" value="TreeGrafter"/>
</dbReference>
<evidence type="ECO:0000256" key="7">
    <source>
        <dbReference type="ARBA" id="ARBA00023136"/>
    </source>
</evidence>
<evidence type="ECO:0000256" key="2">
    <source>
        <dbReference type="ARBA" id="ARBA00009701"/>
    </source>
</evidence>
<organism evidence="13 14">
    <name type="scientific">Trichuris muris</name>
    <name type="common">Mouse whipworm</name>
    <dbReference type="NCBI Taxonomy" id="70415"/>
    <lineage>
        <taxon>Eukaryota</taxon>
        <taxon>Metazoa</taxon>
        <taxon>Ecdysozoa</taxon>
        <taxon>Nematoda</taxon>
        <taxon>Enoplea</taxon>
        <taxon>Dorylaimia</taxon>
        <taxon>Trichinellida</taxon>
        <taxon>Trichuridae</taxon>
        <taxon>Trichuris</taxon>
    </lineage>
</organism>
<dbReference type="SMART" id="SM00404">
    <property type="entry name" value="PTPc_motif"/>
    <property type="match status" value="1"/>
</dbReference>
<accession>A0A5S6QDG4</accession>
<protein>
    <recommendedName>
        <fullName evidence="3">protein-tyrosine-phosphatase</fullName>
        <ecNumber evidence="3">3.1.3.48</ecNumber>
    </recommendedName>
</protein>
<dbReference type="PANTHER" id="PTHR46047:SF3">
    <property type="entry name" value="TYROSINE-PROTEIN PHOSPHATASE NON-RECEPTOR TYPE 61F"/>
    <property type="match status" value="1"/>
</dbReference>
<dbReference type="PROSITE" id="PS50056">
    <property type="entry name" value="TYR_PHOSPHATASE_2"/>
    <property type="match status" value="1"/>
</dbReference>
<keyword evidence="10" id="KW-0812">Transmembrane</keyword>
<dbReference type="STRING" id="70415.A0A5S6QDG4"/>
<evidence type="ECO:0000313" key="14">
    <source>
        <dbReference type="WBParaSite" id="TMUE_1000004977.1"/>
    </source>
</evidence>
<dbReference type="InterPro" id="IPR029021">
    <property type="entry name" value="Prot-tyrosine_phosphatase-like"/>
</dbReference>
<dbReference type="SUPFAM" id="SSF52799">
    <property type="entry name" value="(Phosphotyrosine protein) phosphatases II"/>
    <property type="match status" value="1"/>
</dbReference>
<dbReference type="Gene3D" id="3.90.190.10">
    <property type="entry name" value="Protein tyrosine phosphatase superfamily"/>
    <property type="match status" value="1"/>
</dbReference>
<keyword evidence="4" id="KW-0597">Phosphoprotein</keyword>
<evidence type="ECO:0000256" key="5">
    <source>
        <dbReference type="ARBA" id="ARBA00022801"/>
    </source>
</evidence>
<comment type="similarity">
    <text evidence="2">Belongs to the protein-tyrosine phosphatase family. Non-receptor class 1 subfamily.</text>
</comment>
<feature type="domain" description="Tyrosine specific protein phosphatases" evidence="12">
    <location>
        <begin position="281"/>
        <end position="358"/>
    </location>
</feature>
<dbReference type="PROSITE" id="PS00383">
    <property type="entry name" value="TYR_PHOSPHATASE_1"/>
    <property type="match status" value="1"/>
</dbReference>
<dbReference type="GO" id="GO:0019901">
    <property type="term" value="F:protein kinase binding"/>
    <property type="evidence" value="ECO:0007669"/>
    <property type="project" value="TreeGrafter"/>
</dbReference>
<dbReference type="InterPro" id="IPR003595">
    <property type="entry name" value="Tyr_Pase_cat"/>
</dbReference>
<evidence type="ECO:0000259" key="11">
    <source>
        <dbReference type="PROSITE" id="PS50055"/>
    </source>
</evidence>
<dbReference type="EC" id="3.1.3.48" evidence="3"/>
<dbReference type="GO" id="GO:0070373">
    <property type="term" value="P:negative regulation of ERK1 and ERK2 cascade"/>
    <property type="evidence" value="ECO:0007669"/>
    <property type="project" value="TreeGrafter"/>
</dbReference>
<evidence type="ECO:0000256" key="4">
    <source>
        <dbReference type="ARBA" id="ARBA00022553"/>
    </source>
</evidence>
<evidence type="ECO:0000256" key="3">
    <source>
        <dbReference type="ARBA" id="ARBA00013064"/>
    </source>
</evidence>
<dbReference type="GO" id="GO:0012505">
    <property type="term" value="C:endomembrane system"/>
    <property type="evidence" value="ECO:0007669"/>
    <property type="project" value="UniProtKB-SubCell"/>
</dbReference>
<reference evidence="14" key="1">
    <citation type="submission" date="2019-12" db="UniProtKB">
        <authorList>
            <consortium name="WormBaseParasite"/>
        </authorList>
    </citation>
    <scope>IDENTIFICATION</scope>
</reference>
<evidence type="ECO:0000256" key="6">
    <source>
        <dbReference type="ARBA" id="ARBA00022912"/>
    </source>
</evidence>
<feature type="transmembrane region" description="Helical" evidence="10">
    <location>
        <begin position="482"/>
        <end position="503"/>
    </location>
</feature>
<dbReference type="InterPro" id="IPR000242">
    <property type="entry name" value="PTP_cat"/>
</dbReference>
<dbReference type="SMART" id="SM00194">
    <property type="entry name" value="PTPc"/>
    <property type="match status" value="1"/>
</dbReference>
<dbReference type="InterPro" id="IPR016130">
    <property type="entry name" value="Tyr_Pase_AS"/>
</dbReference>
<evidence type="ECO:0000313" key="13">
    <source>
        <dbReference type="Proteomes" id="UP000046395"/>
    </source>
</evidence>
<keyword evidence="13" id="KW-1185">Reference proteome</keyword>
<name>A0A5S6QDG4_TRIMR</name>
<dbReference type="Proteomes" id="UP000046395">
    <property type="component" value="Unassembled WGS sequence"/>
</dbReference>
<dbReference type="InterPro" id="IPR051985">
    <property type="entry name" value="NR_tyrosine_phosphatase"/>
</dbReference>
<evidence type="ECO:0000256" key="9">
    <source>
        <dbReference type="SAM" id="MobiDB-lite"/>
    </source>
</evidence>
<dbReference type="PRINTS" id="PR00700">
    <property type="entry name" value="PRTYPHPHTASE"/>
</dbReference>
<evidence type="ECO:0000256" key="8">
    <source>
        <dbReference type="SAM" id="Coils"/>
    </source>
</evidence>
<evidence type="ECO:0000256" key="10">
    <source>
        <dbReference type="SAM" id="Phobius"/>
    </source>
</evidence>